<dbReference type="InterPro" id="IPR051717">
    <property type="entry name" value="MFS_MFSD6"/>
</dbReference>
<keyword evidence="5 7" id="KW-0472">Membrane</keyword>
<sequence>VITAHVSSCSMKVSVNKKLLPVKLQYFFKCACIAILPYFPPLARQKGVPPDGVGRMWSCFPLFTIATMMIISNFADRFNSHCKSFLTTLFVMLIAEVAICFTPDIPSMHPKTNNNTETFHAPLKVMCHQQEVTGLTFNDSEIEATFCQYWNDSQQSSSCNTRCNIQDGDNTNLHDNLVAILSTNCKGIVSDIKHQETFNLENETGVITCDNNQFIVICYDLCKEEAIENLVPSMSDTVLHYQFWLLLVSLLLYDSSQSISSSLCDTASLQLLGEERNKFGMQRVWGTLGWGIMALVYGAVMDFFSDSPQNRNYTSGILLSMIFFGLTFFSGLQIKFLKGKTDKEEAGSVLEVVRSVRVILFLMCLLVIGASMGCIATFLFMQIEDVAMAWNPNFQDLNLLQGLCISIGCFFGEVPAMFLSAHIIKWLGNVYTFALVLAVFSIRFILYSFLTNPWLFLPIEILHGVCFGIFYPNMSAYANKMAPLGRFATMQGLVKSTLDIGTSLGALIGGECYKIFGGSRMFLYVGLTDAIFMFIYVACNILLDRQSKQQTEGKEISVSSDEGTTSTVQDKC</sequence>
<feature type="transmembrane region" description="Helical" evidence="7">
    <location>
        <begin position="284"/>
        <end position="304"/>
    </location>
</feature>
<dbReference type="SUPFAM" id="SSF103473">
    <property type="entry name" value="MFS general substrate transporter"/>
    <property type="match status" value="1"/>
</dbReference>
<dbReference type="PROSITE" id="PS50850">
    <property type="entry name" value="MFS"/>
    <property type="match status" value="1"/>
</dbReference>
<dbReference type="Pfam" id="PF12832">
    <property type="entry name" value="MFS_1_like"/>
    <property type="match status" value="1"/>
</dbReference>
<organism evidence="9 10">
    <name type="scientific">Meganyctiphanes norvegica</name>
    <name type="common">Northern krill</name>
    <name type="synonym">Thysanopoda norvegica</name>
    <dbReference type="NCBI Taxonomy" id="48144"/>
    <lineage>
        <taxon>Eukaryota</taxon>
        <taxon>Metazoa</taxon>
        <taxon>Ecdysozoa</taxon>
        <taxon>Arthropoda</taxon>
        <taxon>Crustacea</taxon>
        <taxon>Multicrustacea</taxon>
        <taxon>Malacostraca</taxon>
        <taxon>Eumalacostraca</taxon>
        <taxon>Eucarida</taxon>
        <taxon>Euphausiacea</taxon>
        <taxon>Euphausiidae</taxon>
        <taxon>Meganyctiphanes</taxon>
    </lineage>
</organism>
<dbReference type="EMBL" id="CAXKWB010026843">
    <property type="protein sequence ID" value="CAL4130740.1"/>
    <property type="molecule type" value="Genomic_DNA"/>
</dbReference>
<keyword evidence="10" id="KW-1185">Reference proteome</keyword>
<evidence type="ECO:0000256" key="7">
    <source>
        <dbReference type="SAM" id="Phobius"/>
    </source>
</evidence>
<dbReference type="InterPro" id="IPR024989">
    <property type="entry name" value="MFS_assoc_dom"/>
</dbReference>
<dbReference type="GO" id="GO:0022857">
    <property type="term" value="F:transmembrane transporter activity"/>
    <property type="evidence" value="ECO:0007669"/>
    <property type="project" value="InterPro"/>
</dbReference>
<evidence type="ECO:0000313" key="9">
    <source>
        <dbReference type="EMBL" id="CAL4130740.1"/>
    </source>
</evidence>
<comment type="similarity">
    <text evidence="2">Belongs to the major facilitator superfamily. MFSD6 family.</text>
</comment>
<feature type="transmembrane region" description="Helical" evidence="7">
    <location>
        <begin position="492"/>
        <end position="509"/>
    </location>
</feature>
<feature type="non-terminal residue" evidence="9">
    <location>
        <position position="1"/>
    </location>
</feature>
<feature type="transmembrane region" description="Helical" evidence="7">
    <location>
        <begin position="426"/>
        <end position="447"/>
    </location>
</feature>
<feature type="transmembrane region" description="Helical" evidence="7">
    <location>
        <begin position="55"/>
        <end position="74"/>
    </location>
</feature>
<dbReference type="Gene3D" id="1.20.1250.20">
    <property type="entry name" value="MFS general substrate transporter like domains"/>
    <property type="match status" value="1"/>
</dbReference>
<evidence type="ECO:0000256" key="3">
    <source>
        <dbReference type="ARBA" id="ARBA00022692"/>
    </source>
</evidence>
<proteinExistence type="inferred from homology"/>
<feature type="domain" description="Major facilitator superfamily (MFS) profile" evidence="8">
    <location>
        <begin position="357"/>
        <end position="572"/>
    </location>
</feature>
<dbReference type="PANTHER" id="PTHR16172:SF37">
    <property type="entry name" value="RE36877P"/>
    <property type="match status" value="1"/>
</dbReference>
<evidence type="ECO:0000256" key="5">
    <source>
        <dbReference type="ARBA" id="ARBA00023136"/>
    </source>
</evidence>
<dbReference type="GO" id="GO:0016020">
    <property type="term" value="C:membrane"/>
    <property type="evidence" value="ECO:0007669"/>
    <property type="project" value="UniProtKB-SubCell"/>
</dbReference>
<evidence type="ECO:0000256" key="2">
    <source>
        <dbReference type="ARBA" id="ARBA00005241"/>
    </source>
</evidence>
<feature type="transmembrane region" description="Helical" evidence="7">
    <location>
        <begin position="358"/>
        <end position="380"/>
    </location>
</feature>
<evidence type="ECO:0000313" key="10">
    <source>
        <dbReference type="Proteomes" id="UP001497623"/>
    </source>
</evidence>
<dbReference type="PANTHER" id="PTHR16172">
    <property type="entry name" value="MAJOR FACILITATOR SUPERFAMILY DOMAIN-CONTAINING PROTEIN 6-LIKE"/>
    <property type="match status" value="1"/>
</dbReference>
<evidence type="ECO:0000256" key="4">
    <source>
        <dbReference type="ARBA" id="ARBA00022989"/>
    </source>
</evidence>
<comment type="caution">
    <text evidence="9">The sequence shown here is derived from an EMBL/GenBank/DDBJ whole genome shotgun (WGS) entry which is preliminary data.</text>
</comment>
<reference evidence="9 10" key="1">
    <citation type="submission" date="2024-05" db="EMBL/GenBank/DDBJ databases">
        <authorList>
            <person name="Wallberg A."/>
        </authorList>
    </citation>
    <scope>NUCLEOTIDE SEQUENCE [LARGE SCALE GENOMIC DNA]</scope>
</reference>
<feature type="transmembrane region" description="Helical" evidence="7">
    <location>
        <begin position="316"/>
        <end position="337"/>
    </location>
</feature>
<evidence type="ECO:0000259" key="8">
    <source>
        <dbReference type="PROSITE" id="PS50850"/>
    </source>
</evidence>
<evidence type="ECO:0000256" key="1">
    <source>
        <dbReference type="ARBA" id="ARBA00004141"/>
    </source>
</evidence>
<comment type="subcellular location">
    <subcellularLocation>
        <location evidence="1">Membrane</location>
        <topology evidence="1">Multi-pass membrane protein</topology>
    </subcellularLocation>
</comment>
<feature type="region of interest" description="Disordered" evidence="6">
    <location>
        <begin position="553"/>
        <end position="572"/>
    </location>
</feature>
<feature type="transmembrane region" description="Helical" evidence="7">
    <location>
        <begin position="453"/>
        <end position="471"/>
    </location>
</feature>
<dbReference type="InterPro" id="IPR036259">
    <property type="entry name" value="MFS_trans_sf"/>
</dbReference>
<accession>A0AAV2RPC9</accession>
<feature type="transmembrane region" description="Helical" evidence="7">
    <location>
        <begin position="26"/>
        <end position="43"/>
    </location>
</feature>
<feature type="compositionally biased region" description="Polar residues" evidence="6">
    <location>
        <begin position="557"/>
        <end position="572"/>
    </location>
</feature>
<evidence type="ECO:0000256" key="6">
    <source>
        <dbReference type="SAM" id="MobiDB-lite"/>
    </source>
</evidence>
<dbReference type="Proteomes" id="UP001497623">
    <property type="component" value="Unassembled WGS sequence"/>
</dbReference>
<protein>
    <recommendedName>
        <fullName evidence="8">Major facilitator superfamily (MFS) profile domain-containing protein</fullName>
    </recommendedName>
</protein>
<dbReference type="InterPro" id="IPR020846">
    <property type="entry name" value="MFS_dom"/>
</dbReference>
<feature type="transmembrane region" description="Helical" evidence="7">
    <location>
        <begin position="521"/>
        <end position="543"/>
    </location>
</feature>
<feature type="transmembrane region" description="Helical" evidence="7">
    <location>
        <begin position="400"/>
        <end position="419"/>
    </location>
</feature>
<gene>
    <name evidence="9" type="ORF">MNOR_LOCUS26628</name>
</gene>
<keyword evidence="3 7" id="KW-0812">Transmembrane</keyword>
<name>A0AAV2RPC9_MEGNR</name>
<dbReference type="AlphaFoldDB" id="A0AAV2RPC9"/>
<keyword evidence="4 7" id="KW-1133">Transmembrane helix</keyword>